<dbReference type="GO" id="GO:0006412">
    <property type="term" value="P:translation"/>
    <property type="evidence" value="ECO:0007669"/>
    <property type="project" value="InterPro"/>
</dbReference>
<dbReference type="AlphaFoldDB" id="A0A1D8N7C5"/>
<proteinExistence type="inferred from homology"/>
<dbReference type="PANTHER" id="PTHR10965">
    <property type="entry name" value="60S RIBOSOMAL PROTEIN L38"/>
    <property type="match status" value="1"/>
</dbReference>
<name>A0A1D8N7C5_YARLL</name>
<reference evidence="5 7" key="1">
    <citation type="journal article" date="2016" name="PLoS ONE">
        <title>Sequence Assembly of Yarrowia lipolytica Strain W29/CLIB89 Shows Transposable Element Diversity.</title>
        <authorList>
            <person name="Magnan C."/>
            <person name="Yu J."/>
            <person name="Chang I."/>
            <person name="Jahn E."/>
            <person name="Kanomata Y."/>
            <person name="Wu J."/>
            <person name="Zeller M."/>
            <person name="Oakes M."/>
            <person name="Baldi P."/>
            <person name="Sandmeyer S."/>
        </authorList>
    </citation>
    <scope>NUCLEOTIDE SEQUENCE [LARGE SCALE GENOMIC DNA]</scope>
    <source>
        <strain evidence="5">CLIB89</strain>
        <strain evidence="7">CLIB89(W29)</strain>
    </source>
</reference>
<reference evidence="6 8" key="2">
    <citation type="submission" date="2018-07" db="EMBL/GenBank/DDBJ databases">
        <title>Draft Genome Assemblies for Five Robust Yarrowia lipolytica Strains Exhibiting High Lipid Production and Pentose Sugar Utilization and Sugar Alcohol Secretion from Undetoxified Lignocellulosic Biomass Hydrolysates.</title>
        <authorList>
            <consortium name="DOE Joint Genome Institute"/>
            <person name="Walker C."/>
            <person name="Ryu S."/>
            <person name="Na H."/>
            <person name="Zane M."/>
            <person name="LaButti K."/>
            <person name="Lipzen A."/>
            <person name="Haridas S."/>
            <person name="Barry K."/>
            <person name="Grigoriev I.V."/>
            <person name="Quarterman J."/>
            <person name="Slininger P."/>
            <person name="Dien B."/>
            <person name="Trinh C.T."/>
        </authorList>
    </citation>
    <scope>NUCLEOTIDE SEQUENCE [LARGE SCALE GENOMIC DNA]</scope>
    <source>
        <strain evidence="6 8">YB392</strain>
    </source>
</reference>
<evidence type="ECO:0000313" key="7">
    <source>
        <dbReference type="Proteomes" id="UP000182444"/>
    </source>
</evidence>
<dbReference type="eggNOG" id="KOG3499">
    <property type="taxonomic scope" value="Eukaryota"/>
</dbReference>
<organism evidence="5 7">
    <name type="scientific">Yarrowia lipolytica</name>
    <name type="common">Candida lipolytica</name>
    <dbReference type="NCBI Taxonomy" id="4952"/>
    <lineage>
        <taxon>Eukaryota</taxon>
        <taxon>Fungi</taxon>
        <taxon>Dikarya</taxon>
        <taxon>Ascomycota</taxon>
        <taxon>Saccharomycotina</taxon>
        <taxon>Dipodascomycetes</taxon>
        <taxon>Dipodascales</taxon>
        <taxon>Dipodascales incertae sedis</taxon>
        <taxon>Yarrowia</taxon>
    </lineage>
</organism>
<evidence type="ECO:0000256" key="1">
    <source>
        <dbReference type="ARBA" id="ARBA00007803"/>
    </source>
</evidence>
<dbReference type="InterPro" id="IPR002675">
    <property type="entry name" value="Ribosomal_eL38"/>
</dbReference>
<evidence type="ECO:0000256" key="3">
    <source>
        <dbReference type="ARBA" id="ARBA00023274"/>
    </source>
</evidence>
<accession>A0A1D8N7C5</accession>
<evidence type="ECO:0000256" key="2">
    <source>
        <dbReference type="ARBA" id="ARBA00022980"/>
    </source>
</evidence>
<dbReference type="InterPro" id="IPR038464">
    <property type="entry name" value="Ribosomal_eL38_sf"/>
</dbReference>
<dbReference type="PANTHER" id="PTHR10965:SF0">
    <property type="entry name" value="LARGE RIBOSOMAL SUBUNIT PROTEIN EL38"/>
    <property type="match status" value="1"/>
</dbReference>
<dbReference type="OrthoDB" id="10250488at2759"/>
<comment type="similarity">
    <text evidence="1 4">Belongs to the eukaryotic ribosomal protein eL38 family.</text>
</comment>
<dbReference type="GeneID" id="2907259"/>
<evidence type="ECO:0000256" key="4">
    <source>
        <dbReference type="RuleBase" id="RU003445"/>
    </source>
</evidence>
<evidence type="ECO:0000313" key="6">
    <source>
        <dbReference type="EMBL" id="RDW28656.1"/>
    </source>
</evidence>
<keyword evidence="3 4" id="KW-0687">Ribonucleoprotein</keyword>
<keyword evidence="2 4" id="KW-0689">Ribosomal protein</keyword>
<dbReference type="RefSeq" id="XP_500754.2">
    <property type="nucleotide sequence ID" value="XM_500754.2"/>
</dbReference>
<evidence type="ECO:0000313" key="8">
    <source>
        <dbReference type="Proteomes" id="UP000256601"/>
    </source>
</evidence>
<dbReference type="KEGG" id="yli:2907259"/>
<dbReference type="GO" id="GO:0022625">
    <property type="term" value="C:cytosolic large ribosomal subunit"/>
    <property type="evidence" value="ECO:0007669"/>
    <property type="project" value="EnsemblFungi"/>
</dbReference>
<evidence type="ECO:0000313" key="5">
    <source>
        <dbReference type="EMBL" id="AOW01544.1"/>
    </source>
</evidence>
<dbReference type="GO" id="GO:0022618">
    <property type="term" value="P:protein-RNA complex assembly"/>
    <property type="evidence" value="ECO:0007669"/>
    <property type="project" value="TreeGrafter"/>
</dbReference>
<dbReference type="FunFam" id="3.30.720.90:FF:000001">
    <property type="entry name" value="60S ribosomal protein L38"/>
    <property type="match status" value="1"/>
</dbReference>
<dbReference type="GO" id="GO:0003735">
    <property type="term" value="F:structural constituent of ribosome"/>
    <property type="evidence" value="ECO:0007669"/>
    <property type="project" value="InterPro"/>
</dbReference>
<dbReference type="VEuPathDB" id="FungiDB:YALI0_B11308g"/>
<dbReference type="EMBL" id="CP017554">
    <property type="protein sequence ID" value="AOW01544.1"/>
    <property type="molecule type" value="Genomic_DNA"/>
</dbReference>
<dbReference type="Gene3D" id="3.30.720.90">
    <property type="match status" value="1"/>
</dbReference>
<sequence length="71" mass="7998">MAQTLTSIKDFLATCSRDDVESVTVKYSANDTKFKIRCPRMLYTLTVDDRTKADKIVQSLPSSIKIIKIGK</sequence>
<dbReference type="VEuPathDB" id="FungiDB:YALI1_B14993g"/>
<gene>
    <name evidence="6" type="ORF">B0I71DRAFT_127120</name>
    <name evidence="5" type="ORF">YALI1_B14993g</name>
</gene>
<protein>
    <submittedName>
        <fullName evidence="6">Ribosomal protein L38e</fullName>
    </submittedName>
</protein>
<dbReference type="EMBL" id="KZ858951">
    <property type="protein sequence ID" value="RDW28656.1"/>
    <property type="molecule type" value="Genomic_DNA"/>
</dbReference>
<dbReference type="Pfam" id="PF01781">
    <property type="entry name" value="Ribosomal_L38e"/>
    <property type="match status" value="1"/>
</dbReference>
<dbReference type="Proteomes" id="UP000256601">
    <property type="component" value="Unassembled WGS sequence"/>
</dbReference>
<dbReference type="Proteomes" id="UP000182444">
    <property type="component" value="Chromosome 1B"/>
</dbReference>
<dbReference type="OMA" id="NERLTTH"/>